<organism evidence="3 4">
    <name type="scientific">Coniophora puteana (strain RWD-64-598)</name>
    <name type="common">Brown rot fungus</name>
    <dbReference type="NCBI Taxonomy" id="741705"/>
    <lineage>
        <taxon>Eukaryota</taxon>
        <taxon>Fungi</taxon>
        <taxon>Dikarya</taxon>
        <taxon>Basidiomycota</taxon>
        <taxon>Agaricomycotina</taxon>
        <taxon>Agaricomycetes</taxon>
        <taxon>Agaricomycetidae</taxon>
        <taxon>Boletales</taxon>
        <taxon>Coniophorineae</taxon>
        <taxon>Coniophoraceae</taxon>
        <taxon>Coniophora</taxon>
    </lineage>
</organism>
<dbReference type="Pfam" id="PF01843">
    <property type="entry name" value="DIL"/>
    <property type="match status" value="1"/>
</dbReference>
<feature type="compositionally biased region" description="Polar residues" evidence="1">
    <location>
        <begin position="431"/>
        <end position="445"/>
    </location>
</feature>
<dbReference type="SMART" id="SM01132">
    <property type="entry name" value="DIL"/>
    <property type="match status" value="1"/>
</dbReference>
<feature type="domain" description="Dilute" evidence="2">
    <location>
        <begin position="278"/>
        <end position="651"/>
    </location>
</feature>
<dbReference type="PROSITE" id="PS51126">
    <property type="entry name" value="DILUTE"/>
    <property type="match status" value="1"/>
</dbReference>
<keyword evidence="4" id="KW-1185">Reference proteome</keyword>
<dbReference type="InterPro" id="IPR052072">
    <property type="entry name" value="Vascular_dev_regulator"/>
</dbReference>
<name>A0A5M3N6B5_CONPW</name>
<dbReference type="RefSeq" id="XP_007763487.1">
    <property type="nucleotide sequence ID" value="XM_007765297.1"/>
</dbReference>
<dbReference type="GeneID" id="19204533"/>
<dbReference type="InterPro" id="IPR036770">
    <property type="entry name" value="Ankyrin_rpt-contain_sf"/>
</dbReference>
<feature type="region of interest" description="Disordered" evidence="1">
    <location>
        <begin position="668"/>
        <end position="698"/>
    </location>
</feature>
<dbReference type="PANTHER" id="PTHR16027:SF6">
    <property type="entry name" value="DILUTE DOMAIN-CONTAINING PROTEIN"/>
    <property type="match status" value="1"/>
</dbReference>
<feature type="compositionally biased region" description="Low complexity" evidence="1">
    <location>
        <begin position="450"/>
        <end position="469"/>
    </location>
</feature>
<evidence type="ECO:0000313" key="3">
    <source>
        <dbReference type="EMBL" id="EIW86798.1"/>
    </source>
</evidence>
<protein>
    <recommendedName>
        <fullName evidence="2">Dilute domain-containing protein</fullName>
    </recommendedName>
</protein>
<dbReference type="PANTHER" id="PTHR16027">
    <property type="entry name" value="DILUTE DOMAIN-CONTAINING PROTEIN YPR089W"/>
    <property type="match status" value="1"/>
</dbReference>
<dbReference type="EMBL" id="JH711573">
    <property type="protein sequence ID" value="EIW86798.1"/>
    <property type="molecule type" value="Genomic_DNA"/>
</dbReference>
<evidence type="ECO:0000313" key="4">
    <source>
        <dbReference type="Proteomes" id="UP000053558"/>
    </source>
</evidence>
<dbReference type="InterPro" id="IPR037986">
    <property type="entry name" value="Myo5p-like_CBD_DIL"/>
</dbReference>
<feature type="region of interest" description="Disordered" evidence="1">
    <location>
        <begin position="813"/>
        <end position="890"/>
    </location>
</feature>
<comment type="caution">
    <text evidence="3">The sequence shown here is derived from an EMBL/GenBank/DDBJ whole genome shotgun (WGS) entry which is preliminary data.</text>
</comment>
<gene>
    <name evidence="3" type="ORF">CONPUDRAFT_161452</name>
</gene>
<dbReference type="OrthoDB" id="426293at2759"/>
<feature type="compositionally biased region" description="Basic and acidic residues" evidence="1">
    <location>
        <begin position="668"/>
        <end position="687"/>
    </location>
</feature>
<dbReference type="Gene3D" id="1.25.40.20">
    <property type="entry name" value="Ankyrin repeat-containing domain"/>
    <property type="match status" value="1"/>
</dbReference>
<dbReference type="Proteomes" id="UP000053558">
    <property type="component" value="Unassembled WGS sequence"/>
</dbReference>
<feature type="region of interest" description="Disordered" evidence="1">
    <location>
        <begin position="426"/>
        <end position="472"/>
    </location>
</feature>
<dbReference type="CDD" id="cd15473">
    <property type="entry name" value="Myo5p-like_CBD_DIL_ANK"/>
    <property type="match status" value="1"/>
</dbReference>
<dbReference type="OMA" id="WSQVMYW"/>
<evidence type="ECO:0000259" key="2">
    <source>
        <dbReference type="PROSITE" id="PS51126"/>
    </source>
</evidence>
<sequence length="890" mass="99640">MTSASLGTLDFSPEPDLHPLYPTPAHLAPLFSPNSGLSPLQKQELGSHCLTRSCVFGDFSLLSYLLSDPHAQHYIDLSARDEDGLGLVSLIIQGFGSESDKDVEREECVRLLISQGADITGVDNAGWTPLHHAALYSPPTLISHLMTHGCSPLAVTRRKLTALDIITAHTILPGRNDVALLLEESMRTEGWTGGRVEEKRRALDERLRRKGKRKAVQDRVTQILSLPPRWWDAENFDNDDDSSGSDIEDEVSEQVYTPSADFANMLAWSPQELPNILDSLINKLRPALRSTQVANTLYLMARFACLTCDPDWVENLLISAADAIEERYYNDSEDITALVYWLYNTTILLHLIKCDNSISEACEMIGSSELLEELINPIFVFIIRFAERRIDQFMNPALLDHTPLSSEFDSVRFESEWSFLRPFSSKKKAHSNSSTPNTTPMRNGTPSSPPFTASRPPSPSSSLAASPPSKGFASLRSSIARARTSTGGSIQTMFNDTAQSPVQELTSFLTALHTFLVLSDINPALVGQFWSQVIYWTSCELFNRILSRKKYVCRSRAVQINMNLSVLEEWIDDVGLHKGIASHFAPLRELLSWLQCLSSITDFLNLVATIQTMKNINPLQMRRAVRDYKYEVNEGRMTEECFQYLTQLQKDWERHRVKIGVEALRKEMGDREREREEYEDSVSHDEAPNSSSRPESSIEIDVAQRNIDLMFDKSAEKSDWEPSRPPQALGELLDSRFMLPLLLPSDPRMLAASSRKTAIIDHGRSTHPQPFNDARSVSTVSTTDKGLMLWSLHSRRVRDIEASLLRWVDGTRTSARPLPLPTSADLDVEDDSKDPSLSDNSELGSHDDVVVKVTPLTRKPSARRGRPSTGGEAETPVPLSPLEPIEQSIA</sequence>
<dbReference type="AlphaFoldDB" id="A0A5M3N6B5"/>
<dbReference type="GO" id="GO:0051020">
    <property type="term" value="F:GTPase binding"/>
    <property type="evidence" value="ECO:0007669"/>
    <property type="project" value="TreeGrafter"/>
</dbReference>
<proteinExistence type="predicted"/>
<accession>A0A5M3N6B5</accession>
<dbReference type="Pfam" id="PF13637">
    <property type="entry name" value="Ank_4"/>
    <property type="match status" value="1"/>
</dbReference>
<reference evidence="4" key="1">
    <citation type="journal article" date="2012" name="Science">
        <title>The Paleozoic origin of enzymatic lignin decomposition reconstructed from 31 fungal genomes.</title>
        <authorList>
            <person name="Floudas D."/>
            <person name="Binder M."/>
            <person name="Riley R."/>
            <person name="Barry K."/>
            <person name="Blanchette R.A."/>
            <person name="Henrissat B."/>
            <person name="Martinez A.T."/>
            <person name="Otillar R."/>
            <person name="Spatafora J.W."/>
            <person name="Yadav J.S."/>
            <person name="Aerts A."/>
            <person name="Benoit I."/>
            <person name="Boyd A."/>
            <person name="Carlson A."/>
            <person name="Copeland A."/>
            <person name="Coutinho P.M."/>
            <person name="de Vries R.P."/>
            <person name="Ferreira P."/>
            <person name="Findley K."/>
            <person name="Foster B."/>
            <person name="Gaskell J."/>
            <person name="Glotzer D."/>
            <person name="Gorecki P."/>
            <person name="Heitman J."/>
            <person name="Hesse C."/>
            <person name="Hori C."/>
            <person name="Igarashi K."/>
            <person name="Jurgens J.A."/>
            <person name="Kallen N."/>
            <person name="Kersten P."/>
            <person name="Kohler A."/>
            <person name="Kuees U."/>
            <person name="Kumar T.K.A."/>
            <person name="Kuo A."/>
            <person name="LaButti K."/>
            <person name="Larrondo L.F."/>
            <person name="Lindquist E."/>
            <person name="Ling A."/>
            <person name="Lombard V."/>
            <person name="Lucas S."/>
            <person name="Lundell T."/>
            <person name="Martin R."/>
            <person name="McLaughlin D.J."/>
            <person name="Morgenstern I."/>
            <person name="Morin E."/>
            <person name="Murat C."/>
            <person name="Nagy L.G."/>
            <person name="Nolan M."/>
            <person name="Ohm R.A."/>
            <person name="Patyshakuliyeva A."/>
            <person name="Rokas A."/>
            <person name="Ruiz-Duenas F.J."/>
            <person name="Sabat G."/>
            <person name="Salamov A."/>
            <person name="Samejima M."/>
            <person name="Schmutz J."/>
            <person name="Slot J.C."/>
            <person name="St John F."/>
            <person name="Stenlid J."/>
            <person name="Sun H."/>
            <person name="Sun S."/>
            <person name="Syed K."/>
            <person name="Tsang A."/>
            <person name="Wiebenga A."/>
            <person name="Young D."/>
            <person name="Pisabarro A."/>
            <person name="Eastwood D.C."/>
            <person name="Martin F."/>
            <person name="Cullen D."/>
            <person name="Grigoriev I.V."/>
            <person name="Hibbett D.S."/>
        </authorList>
    </citation>
    <scope>NUCLEOTIDE SEQUENCE [LARGE SCALE GENOMIC DNA]</scope>
    <source>
        <strain evidence="4">RWD-64-598 SS2</strain>
    </source>
</reference>
<dbReference type="KEGG" id="cput:CONPUDRAFT_161452"/>
<dbReference type="InterPro" id="IPR002710">
    <property type="entry name" value="Dilute_dom"/>
</dbReference>
<dbReference type="SUPFAM" id="SSF48403">
    <property type="entry name" value="Ankyrin repeat"/>
    <property type="match status" value="1"/>
</dbReference>
<dbReference type="InterPro" id="IPR002110">
    <property type="entry name" value="Ankyrin_rpt"/>
</dbReference>
<evidence type="ECO:0000256" key="1">
    <source>
        <dbReference type="SAM" id="MobiDB-lite"/>
    </source>
</evidence>